<evidence type="ECO:0000313" key="2">
    <source>
        <dbReference type="Proteomes" id="UP000070155"/>
    </source>
</evidence>
<name>A0A133UN04_9EURY</name>
<dbReference type="Gene3D" id="1.10.10.10">
    <property type="entry name" value="Winged helix-like DNA-binding domain superfamily/Winged helix DNA-binding domain"/>
    <property type="match status" value="1"/>
</dbReference>
<evidence type="ECO:0000313" key="1">
    <source>
        <dbReference type="EMBL" id="KXA95608.1"/>
    </source>
</evidence>
<dbReference type="Proteomes" id="UP000070155">
    <property type="component" value="Unassembled WGS sequence"/>
</dbReference>
<organism evidence="1 2">
    <name type="scientific">candidate division MSBL1 archaeon SCGC-AAA259I07</name>
    <dbReference type="NCBI Taxonomy" id="1698266"/>
    <lineage>
        <taxon>Archaea</taxon>
        <taxon>Methanobacteriati</taxon>
        <taxon>Methanobacteriota</taxon>
        <taxon>candidate division MSBL1</taxon>
    </lineage>
</organism>
<dbReference type="AlphaFoldDB" id="A0A133UN04"/>
<gene>
    <name evidence="1" type="ORF">AKJ36_00120</name>
</gene>
<dbReference type="InterPro" id="IPR036388">
    <property type="entry name" value="WH-like_DNA-bd_sf"/>
</dbReference>
<comment type="caution">
    <text evidence="1">The sequence shown here is derived from an EMBL/GenBank/DDBJ whole genome shotgun (WGS) entry which is preliminary data.</text>
</comment>
<dbReference type="SUPFAM" id="SSF46785">
    <property type="entry name" value="Winged helix' DNA-binding domain"/>
    <property type="match status" value="1"/>
</dbReference>
<accession>A0A133UN04</accession>
<reference evidence="1 2" key="1">
    <citation type="journal article" date="2016" name="Sci. Rep.">
        <title>Metabolic traits of an uncultured archaeal lineage -MSBL1- from brine pools of the Red Sea.</title>
        <authorList>
            <person name="Mwirichia R."/>
            <person name="Alam I."/>
            <person name="Rashid M."/>
            <person name="Vinu M."/>
            <person name="Ba-Alawi W."/>
            <person name="Anthony Kamau A."/>
            <person name="Kamanda Ngugi D."/>
            <person name="Goker M."/>
            <person name="Klenk H.P."/>
            <person name="Bajic V."/>
            <person name="Stingl U."/>
        </authorList>
    </citation>
    <scope>NUCLEOTIDE SEQUENCE [LARGE SCALE GENOMIC DNA]</scope>
    <source>
        <strain evidence="1">SCGC-AAA259I07</strain>
    </source>
</reference>
<protein>
    <submittedName>
        <fullName evidence="1">Uncharacterized protein</fullName>
    </submittedName>
</protein>
<dbReference type="EMBL" id="LHXQ01000001">
    <property type="protein sequence ID" value="KXA95608.1"/>
    <property type="molecule type" value="Genomic_DNA"/>
</dbReference>
<keyword evidence="2" id="KW-1185">Reference proteome</keyword>
<proteinExistence type="predicted"/>
<sequence length="145" mass="17317">MDKKLLPLALVYANEGEAVEGRTRFQKMIFLAQKQSDEIQSVEKYDFIPYDYGPFSKELYDDIDELVERGIVKERTKTRNGKKKYFYELSEKGREIIRSKLQDENFKEIERTIEEIKSEFNSMELPKLLDIVYSRYPKYAEKSVF</sequence>
<dbReference type="InterPro" id="IPR036390">
    <property type="entry name" value="WH_DNA-bd_sf"/>
</dbReference>